<dbReference type="EMBL" id="VSRR010013456">
    <property type="protein sequence ID" value="MPC55810.1"/>
    <property type="molecule type" value="Genomic_DNA"/>
</dbReference>
<sequence length="71" mass="7754">MLILLQASDAFASDNVDAYISKRKIERNVRPTLSLIDLMDVGGLTRSNLTLSKSEKNGEGRGGDAGEWTEK</sequence>
<dbReference type="AlphaFoldDB" id="A0A5B7G6F6"/>
<evidence type="ECO:0000313" key="3">
    <source>
        <dbReference type="Proteomes" id="UP000324222"/>
    </source>
</evidence>
<reference evidence="2 3" key="1">
    <citation type="submission" date="2019-05" db="EMBL/GenBank/DDBJ databases">
        <title>Another draft genome of Portunus trituberculatus and its Hox gene families provides insights of decapod evolution.</title>
        <authorList>
            <person name="Jeong J.-H."/>
            <person name="Song I."/>
            <person name="Kim S."/>
            <person name="Choi T."/>
            <person name="Kim D."/>
            <person name="Ryu S."/>
            <person name="Kim W."/>
        </authorList>
    </citation>
    <scope>NUCLEOTIDE SEQUENCE [LARGE SCALE GENOMIC DNA]</scope>
    <source>
        <tissue evidence="2">Muscle</tissue>
    </source>
</reference>
<organism evidence="2 3">
    <name type="scientific">Portunus trituberculatus</name>
    <name type="common">Swimming crab</name>
    <name type="synonym">Neptunus trituberculatus</name>
    <dbReference type="NCBI Taxonomy" id="210409"/>
    <lineage>
        <taxon>Eukaryota</taxon>
        <taxon>Metazoa</taxon>
        <taxon>Ecdysozoa</taxon>
        <taxon>Arthropoda</taxon>
        <taxon>Crustacea</taxon>
        <taxon>Multicrustacea</taxon>
        <taxon>Malacostraca</taxon>
        <taxon>Eumalacostraca</taxon>
        <taxon>Eucarida</taxon>
        <taxon>Decapoda</taxon>
        <taxon>Pleocyemata</taxon>
        <taxon>Brachyura</taxon>
        <taxon>Eubrachyura</taxon>
        <taxon>Portunoidea</taxon>
        <taxon>Portunidae</taxon>
        <taxon>Portuninae</taxon>
        <taxon>Portunus</taxon>
    </lineage>
</organism>
<accession>A0A5B7G6F6</accession>
<proteinExistence type="predicted"/>
<dbReference type="Proteomes" id="UP000324222">
    <property type="component" value="Unassembled WGS sequence"/>
</dbReference>
<feature type="compositionally biased region" description="Basic and acidic residues" evidence="1">
    <location>
        <begin position="53"/>
        <end position="71"/>
    </location>
</feature>
<evidence type="ECO:0000256" key="1">
    <source>
        <dbReference type="SAM" id="MobiDB-lite"/>
    </source>
</evidence>
<protein>
    <submittedName>
        <fullName evidence="2">Uncharacterized protein</fullName>
    </submittedName>
</protein>
<comment type="caution">
    <text evidence="2">The sequence shown here is derived from an EMBL/GenBank/DDBJ whole genome shotgun (WGS) entry which is preliminary data.</text>
</comment>
<name>A0A5B7G6F6_PORTR</name>
<evidence type="ECO:0000313" key="2">
    <source>
        <dbReference type="EMBL" id="MPC55810.1"/>
    </source>
</evidence>
<keyword evidence="3" id="KW-1185">Reference proteome</keyword>
<feature type="region of interest" description="Disordered" evidence="1">
    <location>
        <begin position="49"/>
        <end position="71"/>
    </location>
</feature>
<gene>
    <name evidence="2" type="ORF">E2C01_049755</name>
</gene>